<dbReference type="PROSITE" id="PS00018">
    <property type="entry name" value="EF_HAND_1"/>
    <property type="match status" value="1"/>
</dbReference>
<dbReference type="PROSITE" id="PS50222">
    <property type="entry name" value="EF_HAND_2"/>
    <property type="match status" value="2"/>
</dbReference>
<dbReference type="GO" id="GO:0005509">
    <property type="term" value="F:calcium ion binding"/>
    <property type="evidence" value="ECO:0007669"/>
    <property type="project" value="InterPro"/>
</dbReference>
<keyword evidence="4" id="KW-1185">Reference proteome</keyword>
<feature type="chain" id="PRO_5040856873" evidence="2">
    <location>
        <begin position="18"/>
        <end position="138"/>
    </location>
</feature>
<organism evidence="4 5">
    <name type="scientific">Biomphalaria glabrata</name>
    <name type="common">Bloodfluke planorb</name>
    <name type="synonym">Freshwater snail</name>
    <dbReference type="NCBI Taxonomy" id="6526"/>
    <lineage>
        <taxon>Eukaryota</taxon>
        <taxon>Metazoa</taxon>
        <taxon>Spiralia</taxon>
        <taxon>Lophotrochozoa</taxon>
        <taxon>Mollusca</taxon>
        <taxon>Gastropoda</taxon>
        <taxon>Heterobranchia</taxon>
        <taxon>Euthyneura</taxon>
        <taxon>Panpulmonata</taxon>
        <taxon>Hygrophila</taxon>
        <taxon>Lymnaeoidea</taxon>
        <taxon>Planorbidae</taxon>
        <taxon>Biomphalaria</taxon>
    </lineage>
</organism>
<dbReference type="SMART" id="SM00054">
    <property type="entry name" value="EFh"/>
    <property type="match status" value="2"/>
</dbReference>
<keyword evidence="1" id="KW-0106">Calcium</keyword>
<evidence type="ECO:0000313" key="5">
    <source>
        <dbReference type="RefSeq" id="XP_055892947.1"/>
    </source>
</evidence>
<keyword evidence="2" id="KW-0732">Signal</keyword>
<evidence type="ECO:0000256" key="1">
    <source>
        <dbReference type="ARBA" id="ARBA00022837"/>
    </source>
</evidence>
<proteinExistence type="predicted"/>
<gene>
    <name evidence="5" type="primary">LOC106058181</name>
</gene>
<sequence length="138" mass="15445">MLTFTALLICLPVLTLCQGPDIDKVAGEVFAKADSNSDGNVVKTEMENYFMSFDRNNDSRISRHEYTERITEQYGHDPQLNHILHNLYDQLDINSDNHVDKVDIDGLFAVADTDKNNQVAKAEFTTFFSKAVQAATAG</sequence>
<evidence type="ECO:0000256" key="2">
    <source>
        <dbReference type="SAM" id="SignalP"/>
    </source>
</evidence>
<dbReference type="Proteomes" id="UP001165740">
    <property type="component" value="Chromosome 7"/>
</dbReference>
<protein>
    <submittedName>
        <fullName evidence="5">Uncharacterized protein LOC106058181</fullName>
    </submittedName>
</protein>
<name>A0A9W3B0E1_BIOGL</name>
<evidence type="ECO:0000313" key="4">
    <source>
        <dbReference type="Proteomes" id="UP001165740"/>
    </source>
</evidence>
<dbReference type="AlphaFoldDB" id="A0A9W3B0E1"/>
<dbReference type="InterPro" id="IPR011992">
    <property type="entry name" value="EF-hand-dom_pair"/>
</dbReference>
<feature type="signal peptide" evidence="2">
    <location>
        <begin position="1"/>
        <end position="17"/>
    </location>
</feature>
<reference evidence="5" key="1">
    <citation type="submission" date="2025-08" db="UniProtKB">
        <authorList>
            <consortium name="RefSeq"/>
        </authorList>
    </citation>
    <scope>IDENTIFICATION</scope>
</reference>
<dbReference type="GeneID" id="106058181"/>
<dbReference type="Gene3D" id="1.10.238.10">
    <property type="entry name" value="EF-hand"/>
    <property type="match status" value="1"/>
</dbReference>
<evidence type="ECO:0000259" key="3">
    <source>
        <dbReference type="PROSITE" id="PS50222"/>
    </source>
</evidence>
<dbReference type="RefSeq" id="XP_055892947.1">
    <property type="nucleotide sequence ID" value="XM_056036972.1"/>
</dbReference>
<dbReference type="InterPro" id="IPR018247">
    <property type="entry name" value="EF_Hand_1_Ca_BS"/>
</dbReference>
<feature type="domain" description="EF-hand" evidence="3">
    <location>
        <begin position="99"/>
        <end position="134"/>
    </location>
</feature>
<dbReference type="OrthoDB" id="6095110at2759"/>
<dbReference type="SUPFAM" id="SSF47473">
    <property type="entry name" value="EF-hand"/>
    <property type="match status" value="1"/>
</dbReference>
<accession>A0A9W3B0E1</accession>
<dbReference type="InterPro" id="IPR002048">
    <property type="entry name" value="EF_hand_dom"/>
</dbReference>
<feature type="domain" description="EF-hand" evidence="3">
    <location>
        <begin position="41"/>
        <end position="76"/>
    </location>
</feature>